<dbReference type="EMBL" id="CWOW01000014">
    <property type="protein sequence ID" value="CSA89488.1"/>
    <property type="molecule type" value="Genomic_DNA"/>
</dbReference>
<protein>
    <submittedName>
        <fullName evidence="1">Uncharacterized protein</fullName>
    </submittedName>
</protein>
<dbReference type="Proteomes" id="UP000046067">
    <property type="component" value="Unassembled WGS sequence"/>
</dbReference>
<accession>A0A656AV09</accession>
<dbReference type="Proteomes" id="UP000044806">
    <property type="component" value="Unassembled WGS sequence"/>
</dbReference>
<organism evidence="1 3">
    <name type="scientific">Vibrio cholerae</name>
    <dbReference type="NCBI Taxonomy" id="666"/>
    <lineage>
        <taxon>Bacteria</taxon>
        <taxon>Pseudomonadati</taxon>
        <taxon>Pseudomonadota</taxon>
        <taxon>Gammaproteobacteria</taxon>
        <taxon>Vibrionales</taxon>
        <taxon>Vibrionaceae</taxon>
        <taxon>Vibrio</taxon>
    </lineage>
</organism>
<evidence type="ECO:0000313" key="3">
    <source>
        <dbReference type="Proteomes" id="UP000044806"/>
    </source>
</evidence>
<evidence type="ECO:0000313" key="2">
    <source>
        <dbReference type="EMBL" id="CSC09575.1"/>
    </source>
</evidence>
<gene>
    <name evidence="1" type="ORF">ERS013165_02716</name>
    <name evidence="2" type="ORF">ERS013201_01766</name>
</gene>
<proteinExistence type="predicted"/>
<reference evidence="3 4" key="1">
    <citation type="submission" date="2015-07" db="EMBL/GenBank/DDBJ databases">
        <authorList>
            <consortium name="Pathogen Informatics"/>
        </authorList>
    </citation>
    <scope>NUCLEOTIDE SEQUENCE [LARGE SCALE GENOMIC DNA]</scope>
    <source>
        <strain evidence="2 4">A325</strain>
        <strain evidence="1 3">A51</strain>
    </source>
</reference>
<evidence type="ECO:0000313" key="1">
    <source>
        <dbReference type="EMBL" id="CSA89488.1"/>
    </source>
</evidence>
<name>A0A656AV09_VIBCL</name>
<sequence>MQNLRSLKTAQRLKLHHRPTLAIHNGLIKHFDIAICYPFLHPFFQCFTTLNLLMDCAIIKVDMSSFPRVVLQHGLDGMGNEALYFIGIHI</sequence>
<dbReference type="AlphaFoldDB" id="A0A656AV09"/>
<evidence type="ECO:0000313" key="4">
    <source>
        <dbReference type="Proteomes" id="UP000046067"/>
    </source>
</evidence>
<dbReference type="EMBL" id="CWQJ01000009">
    <property type="protein sequence ID" value="CSC09575.1"/>
    <property type="molecule type" value="Genomic_DNA"/>
</dbReference>